<comment type="caution">
    <text evidence="1">The sequence shown here is derived from an EMBL/GenBank/DDBJ whole genome shotgun (WGS) entry which is preliminary data.</text>
</comment>
<accession>A0A2V1GYE5</accession>
<dbReference type="OrthoDB" id="8617598at2"/>
<dbReference type="Proteomes" id="UP000244906">
    <property type="component" value="Unassembled WGS sequence"/>
</dbReference>
<proteinExistence type="predicted"/>
<name>A0A2V1GYE5_9GAMM</name>
<gene>
    <name evidence="1" type="ORF">DC094_16095</name>
</gene>
<dbReference type="AlphaFoldDB" id="A0A2V1GYE5"/>
<evidence type="ECO:0000313" key="2">
    <source>
        <dbReference type="Proteomes" id="UP000244906"/>
    </source>
</evidence>
<dbReference type="RefSeq" id="WP_116688146.1">
    <property type="nucleotide sequence ID" value="NZ_CAWNYD010000007.1"/>
</dbReference>
<dbReference type="EMBL" id="QDDL01000007">
    <property type="protein sequence ID" value="PVZ66783.1"/>
    <property type="molecule type" value="Genomic_DNA"/>
</dbReference>
<sequence length="242" mass="26802">MYLLFSGEGPTDMGQGTATKDVCEGEEFLPGPMAWFVDQWTERKQYLSHIENQLCGFIPKPQLIAKAKASSSRRSLALRGKKNPEHETRYYYNNARAMAQIAKDVSTNKQDSVVAVLFRDSDGTQSSGRGEWKAKWDSMLDGFSREGFDSGVPMIPKPKSEAWLLCAVGNNYQHCESLENESGNDNGQNPLKDQLDTALGEPASRELLAEKVKSGEIDISLIVDMPSLGCFKDKLDKVLGTL</sequence>
<keyword evidence="2" id="KW-1185">Reference proteome</keyword>
<evidence type="ECO:0000313" key="1">
    <source>
        <dbReference type="EMBL" id="PVZ66783.1"/>
    </source>
</evidence>
<organism evidence="1 2">
    <name type="scientific">Pelagibaculum spongiae</name>
    <dbReference type="NCBI Taxonomy" id="2080658"/>
    <lineage>
        <taxon>Bacteria</taxon>
        <taxon>Pseudomonadati</taxon>
        <taxon>Pseudomonadota</taxon>
        <taxon>Gammaproteobacteria</taxon>
        <taxon>Oceanospirillales</taxon>
        <taxon>Pelagibaculum</taxon>
    </lineage>
</organism>
<reference evidence="1 2" key="1">
    <citation type="submission" date="2018-04" db="EMBL/GenBank/DDBJ databases">
        <title>Thalassorhabdus spongiae gen. nov., sp. nov., isolated from a marine sponge in South-West Iceland.</title>
        <authorList>
            <person name="Knobloch S."/>
            <person name="Daussin A."/>
            <person name="Johannsson R."/>
            <person name="Marteinsson V.T."/>
        </authorList>
    </citation>
    <scope>NUCLEOTIDE SEQUENCE [LARGE SCALE GENOMIC DNA]</scope>
    <source>
        <strain evidence="1 2">Hp12</strain>
    </source>
</reference>
<protein>
    <submittedName>
        <fullName evidence="1">Uncharacterized protein</fullName>
    </submittedName>
</protein>